<evidence type="ECO:0000256" key="3">
    <source>
        <dbReference type="ARBA" id="ARBA00022912"/>
    </source>
</evidence>
<dbReference type="SUPFAM" id="SSF52788">
    <property type="entry name" value="Phosphotyrosine protein phosphatases I"/>
    <property type="match status" value="1"/>
</dbReference>
<evidence type="ECO:0000313" key="6">
    <source>
        <dbReference type="Proteomes" id="UP001430172"/>
    </source>
</evidence>
<comment type="caution">
    <text evidence="5">The sequence shown here is derived from an EMBL/GenBank/DDBJ whole genome shotgun (WGS) entry which is preliminary data.</text>
</comment>
<proteinExistence type="inferred from homology"/>
<keyword evidence="2" id="KW-0378">Hydrolase</keyword>
<dbReference type="PANTHER" id="PTHR11717">
    <property type="entry name" value="LOW MOLECULAR WEIGHT PROTEIN TYROSINE PHOSPHATASE"/>
    <property type="match status" value="1"/>
</dbReference>
<keyword evidence="6" id="KW-1185">Reference proteome</keyword>
<dbReference type="InterPro" id="IPR017867">
    <property type="entry name" value="Tyr_phospatase_low_mol_wt"/>
</dbReference>
<feature type="domain" description="Phosphotyrosine protein phosphatase I" evidence="4">
    <location>
        <begin position="11"/>
        <end position="197"/>
    </location>
</feature>
<evidence type="ECO:0000256" key="1">
    <source>
        <dbReference type="ARBA" id="ARBA00011063"/>
    </source>
</evidence>
<comment type="similarity">
    <text evidence="1">Belongs to the low molecular weight phosphotyrosine protein phosphatase family.</text>
</comment>
<gene>
    <name evidence="5" type="ORF">JQN70_09835</name>
</gene>
<evidence type="ECO:0000256" key="2">
    <source>
        <dbReference type="ARBA" id="ARBA00022801"/>
    </source>
</evidence>
<dbReference type="PRINTS" id="PR00719">
    <property type="entry name" value="LMWPTPASE"/>
</dbReference>
<dbReference type="SMART" id="SM00226">
    <property type="entry name" value="LMWPc"/>
    <property type="match status" value="1"/>
</dbReference>
<dbReference type="InterPro" id="IPR050438">
    <property type="entry name" value="LMW_PTPase"/>
</dbReference>
<dbReference type="InterPro" id="IPR023485">
    <property type="entry name" value="Ptyr_pPase"/>
</dbReference>
<dbReference type="Proteomes" id="UP001430172">
    <property type="component" value="Unassembled WGS sequence"/>
</dbReference>
<sequence>MTVSPAPSEPVRLLTVCTGNVCRSPYAAALLAQGLGWARPGAFEVSSAGTHALVGRPVDPGSRELLEAKEVPVPAEPARLVTPGLLAEQSLVLVMSARHRHEVLEEAPGVVRRTVGLVDLAAALREVGEQYAWPELLADVGAKEVRGRWRALPEVLGALRALPERVTDVEDPYGRGAASFARMAGQLDSAVRALVRWEAQFPR</sequence>
<accession>A0ABS2CLC1</accession>
<dbReference type="RefSeq" id="WP_204131153.1">
    <property type="nucleotide sequence ID" value="NZ_JAFDVD010000009.1"/>
</dbReference>
<organism evidence="5 6">
    <name type="scientific">Phycicoccus sonneratiae</name>
    <dbReference type="NCBI Taxonomy" id="2807628"/>
    <lineage>
        <taxon>Bacteria</taxon>
        <taxon>Bacillati</taxon>
        <taxon>Actinomycetota</taxon>
        <taxon>Actinomycetes</taxon>
        <taxon>Micrococcales</taxon>
        <taxon>Intrasporangiaceae</taxon>
        <taxon>Phycicoccus</taxon>
    </lineage>
</organism>
<dbReference type="Pfam" id="PF01451">
    <property type="entry name" value="LMWPc"/>
    <property type="match status" value="1"/>
</dbReference>
<dbReference type="EMBL" id="JAFDVD010000009">
    <property type="protein sequence ID" value="MBM6400684.1"/>
    <property type="molecule type" value="Genomic_DNA"/>
</dbReference>
<dbReference type="PANTHER" id="PTHR11717:SF31">
    <property type="entry name" value="LOW MOLECULAR WEIGHT PROTEIN-TYROSINE-PHOSPHATASE ETP-RELATED"/>
    <property type="match status" value="1"/>
</dbReference>
<evidence type="ECO:0000313" key="5">
    <source>
        <dbReference type="EMBL" id="MBM6400684.1"/>
    </source>
</evidence>
<name>A0ABS2CLC1_9MICO</name>
<protein>
    <submittedName>
        <fullName evidence="5">Low molecular weight phosphatase family protein</fullName>
    </submittedName>
</protein>
<reference evidence="5" key="1">
    <citation type="submission" date="2021-02" db="EMBL/GenBank/DDBJ databases">
        <title>Phycicoccus sp. MQZ13P-5T, whole genome shotgun sequence.</title>
        <authorList>
            <person name="Tuo L."/>
        </authorList>
    </citation>
    <scope>NUCLEOTIDE SEQUENCE</scope>
    <source>
        <strain evidence="5">MQZ13P-5</strain>
    </source>
</reference>
<dbReference type="Gene3D" id="3.40.50.2300">
    <property type="match status" value="1"/>
</dbReference>
<keyword evidence="3" id="KW-0904">Protein phosphatase</keyword>
<evidence type="ECO:0000259" key="4">
    <source>
        <dbReference type="SMART" id="SM00226"/>
    </source>
</evidence>
<dbReference type="InterPro" id="IPR036196">
    <property type="entry name" value="Ptyr_pPase_sf"/>
</dbReference>